<evidence type="ECO:0000313" key="2">
    <source>
        <dbReference type="EMBL" id="OAX37179.1"/>
    </source>
</evidence>
<dbReference type="InParanoid" id="A0A1B7MX53"/>
<gene>
    <name evidence="2" type="ORF">K503DRAFT_771749</name>
</gene>
<accession>A0A1B7MX53</accession>
<feature type="non-terminal residue" evidence="2">
    <location>
        <position position="1"/>
    </location>
</feature>
<dbReference type="AlphaFoldDB" id="A0A1B7MX53"/>
<feature type="region of interest" description="Disordered" evidence="1">
    <location>
        <begin position="1"/>
        <end position="50"/>
    </location>
</feature>
<name>A0A1B7MX53_9AGAM</name>
<proteinExistence type="predicted"/>
<dbReference type="OrthoDB" id="10566234at2759"/>
<organism evidence="2 3">
    <name type="scientific">Rhizopogon vinicolor AM-OR11-026</name>
    <dbReference type="NCBI Taxonomy" id="1314800"/>
    <lineage>
        <taxon>Eukaryota</taxon>
        <taxon>Fungi</taxon>
        <taxon>Dikarya</taxon>
        <taxon>Basidiomycota</taxon>
        <taxon>Agaricomycotina</taxon>
        <taxon>Agaricomycetes</taxon>
        <taxon>Agaricomycetidae</taxon>
        <taxon>Boletales</taxon>
        <taxon>Suillineae</taxon>
        <taxon>Rhizopogonaceae</taxon>
        <taxon>Rhizopogon</taxon>
    </lineage>
</organism>
<evidence type="ECO:0000313" key="3">
    <source>
        <dbReference type="Proteomes" id="UP000092154"/>
    </source>
</evidence>
<feature type="compositionally biased region" description="Polar residues" evidence="1">
    <location>
        <begin position="1"/>
        <end position="26"/>
    </location>
</feature>
<evidence type="ECO:0000256" key="1">
    <source>
        <dbReference type="SAM" id="MobiDB-lite"/>
    </source>
</evidence>
<reference evidence="2 3" key="1">
    <citation type="submission" date="2016-06" db="EMBL/GenBank/DDBJ databases">
        <title>Comparative genomics of the ectomycorrhizal sister species Rhizopogon vinicolor and Rhizopogon vesiculosus (Basidiomycota: Boletales) reveals a divergence of the mating type B locus.</title>
        <authorList>
            <consortium name="DOE Joint Genome Institute"/>
            <person name="Mujic A.B."/>
            <person name="Kuo A."/>
            <person name="Tritt A."/>
            <person name="Lipzen A."/>
            <person name="Chen C."/>
            <person name="Johnson J."/>
            <person name="Sharma A."/>
            <person name="Barry K."/>
            <person name="Grigoriev I.V."/>
            <person name="Spatafora J.W."/>
        </authorList>
    </citation>
    <scope>NUCLEOTIDE SEQUENCE [LARGE SCALE GENOMIC DNA]</scope>
    <source>
        <strain evidence="2 3">AM-OR11-026</strain>
    </source>
</reference>
<sequence>LPGSTLGLQDPQSSNAPGTTVLQTQNARHHSANRPYRRHRTPIPATCSSPSAVTCHVTQV</sequence>
<feature type="non-terminal residue" evidence="2">
    <location>
        <position position="60"/>
    </location>
</feature>
<keyword evidence="3" id="KW-1185">Reference proteome</keyword>
<feature type="compositionally biased region" description="Basic residues" evidence="1">
    <location>
        <begin position="27"/>
        <end position="41"/>
    </location>
</feature>
<dbReference type="EMBL" id="KV448367">
    <property type="protein sequence ID" value="OAX37179.1"/>
    <property type="molecule type" value="Genomic_DNA"/>
</dbReference>
<dbReference type="Proteomes" id="UP000092154">
    <property type="component" value="Unassembled WGS sequence"/>
</dbReference>
<protein>
    <submittedName>
        <fullName evidence="2">Uncharacterized protein</fullName>
    </submittedName>
</protein>